<evidence type="ECO:0000259" key="2">
    <source>
        <dbReference type="Pfam" id="PF01521"/>
    </source>
</evidence>
<accession>A0A859FKE8</accession>
<name>A0A859FKE8_9BACI</name>
<evidence type="ECO:0000313" key="4">
    <source>
        <dbReference type="Proteomes" id="UP000318138"/>
    </source>
</evidence>
<dbReference type="InterPro" id="IPR035903">
    <property type="entry name" value="HesB-like_dom_sf"/>
</dbReference>
<feature type="domain" description="Core" evidence="2">
    <location>
        <begin position="1"/>
        <end position="94"/>
    </location>
</feature>
<dbReference type="Pfam" id="PF01521">
    <property type="entry name" value="Fe-S_biosyn"/>
    <property type="match status" value="1"/>
</dbReference>
<sequence>MQLTVKEEAYKWFKDELAVSEGDHVQFYVRYGGDSDFQAGFSLAVTVKEADQIAAETEVNGVKFYIEQKDEWFFDGKDLTVLYKEDINEIAFEHRE</sequence>
<organism evidence="3 4">
    <name type="scientific">Paenalkalicoccus suaedae</name>
    <dbReference type="NCBI Taxonomy" id="2592382"/>
    <lineage>
        <taxon>Bacteria</taxon>
        <taxon>Bacillati</taxon>
        <taxon>Bacillota</taxon>
        <taxon>Bacilli</taxon>
        <taxon>Bacillales</taxon>
        <taxon>Bacillaceae</taxon>
        <taxon>Paenalkalicoccus</taxon>
    </lineage>
</organism>
<evidence type="ECO:0000313" key="3">
    <source>
        <dbReference type="EMBL" id="QKS73275.1"/>
    </source>
</evidence>
<keyword evidence="4" id="KW-1185">Reference proteome</keyword>
<dbReference type="InterPro" id="IPR000361">
    <property type="entry name" value="ATAP_core_dom"/>
</dbReference>
<protein>
    <recommendedName>
        <fullName evidence="2">Core domain-containing protein</fullName>
    </recommendedName>
</protein>
<dbReference type="RefSeq" id="WP_176009767.1">
    <property type="nucleotide sequence ID" value="NZ_CP041372.2"/>
</dbReference>
<comment type="similarity">
    <text evidence="1">Belongs to the HesB/IscA family.</text>
</comment>
<dbReference type="Gene3D" id="2.60.300.12">
    <property type="entry name" value="HesB-like domain"/>
    <property type="match status" value="1"/>
</dbReference>
<dbReference type="KEGG" id="psua:FLK61_34475"/>
<dbReference type="InterPro" id="IPR008326">
    <property type="entry name" value="PdhI-like"/>
</dbReference>
<dbReference type="PIRSF" id="PIRSF034852">
    <property type="entry name" value="UCP034852"/>
    <property type="match status" value="1"/>
</dbReference>
<gene>
    <name evidence="3" type="ORF">FLK61_34475</name>
</gene>
<dbReference type="Proteomes" id="UP000318138">
    <property type="component" value="Chromosome"/>
</dbReference>
<dbReference type="AlphaFoldDB" id="A0A859FKE8"/>
<proteinExistence type="inferred from homology"/>
<reference evidence="4" key="1">
    <citation type="submission" date="2019-07" db="EMBL/GenBank/DDBJ databases">
        <title>Bacillus alkalisoli sp. nov. isolated from saline soil.</title>
        <authorList>
            <person name="Sun J.-Q."/>
            <person name="Xu L."/>
        </authorList>
    </citation>
    <scope>NUCLEOTIDE SEQUENCE [LARGE SCALE GENOMIC DNA]</scope>
    <source>
        <strain evidence="4">M4U3P1</strain>
    </source>
</reference>
<dbReference type="EMBL" id="CP041372">
    <property type="protein sequence ID" value="QKS73275.1"/>
    <property type="molecule type" value="Genomic_DNA"/>
</dbReference>
<evidence type="ECO:0000256" key="1">
    <source>
        <dbReference type="ARBA" id="ARBA00006718"/>
    </source>
</evidence>
<dbReference type="SUPFAM" id="SSF89360">
    <property type="entry name" value="HesB-like domain"/>
    <property type="match status" value="1"/>
</dbReference>